<evidence type="ECO:0000313" key="2">
    <source>
        <dbReference type="EMBL" id="RKO84829.1"/>
    </source>
</evidence>
<protein>
    <submittedName>
        <fullName evidence="2">Uncharacterized protein</fullName>
    </submittedName>
</protein>
<evidence type="ECO:0000313" key="3">
    <source>
        <dbReference type="Proteomes" id="UP000269721"/>
    </source>
</evidence>
<gene>
    <name evidence="2" type="ORF">BDK51DRAFT_48665</name>
</gene>
<keyword evidence="3" id="KW-1185">Reference proteome</keyword>
<proteinExistence type="predicted"/>
<dbReference type="Proteomes" id="UP000269721">
    <property type="component" value="Unassembled WGS sequence"/>
</dbReference>
<dbReference type="AlphaFoldDB" id="A0A4P9VYH0"/>
<organism evidence="2 3">
    <name type="scientific">Blyttiomyces helicus</name>
    <dbReference type="NCBI Taxonomy" id="388810"/>
    <lineage>
        <taxon>Eukaryota</taxon>
        <taxon>Fungi</taxon>
        <taxon>Fungi incertae sedis</taxon>
        <taxon>Chytridiomycota</taxon>
        <taxon>Chytridiomycota incertae sedis</taxon>
        <taxon>Chytridiomycetes</taxon>
        <taxon>Chytridiomycetes incertae sedis</taxon>
        <taxon>Blyttiomyces</taxon>
    </lineage>
</organism>
<dbReference type="EMBL" id="KZ999690">
    <property type="protein sequence ID" value="RKO84829.1"/>
    <property type="molecule type" value="Genomic_DNA"/>
</dbReference>
<evidence type="ECO:0000256" key="1">
    <source>
        <dbReference type="SAM" id="MobiDB-lite"/>
    </source>
</evidence>
<name>A0A4P9VYH0_9FUNG</name>
<sequence length="296" mass="33399">MTGPLTRPRGWNPGTPLQLRTRRAADAFTTVTSLTHPPHRYHCSLSFLPLHSRTASQIFLPHRTRSARHGLHLKPESSPIYATAIIRRPDIKPRFLRVPPIRSSAHFAIIATASQPLRSYTTLSNAWKEARGRQNRECGSMGTPEISLSSGLTERNAPPARTRAVEVRDFEIRLDVIKGHFLSMFDEVLPTISPSMDSGMSWRCCSSPLLGNGFDDFADLPVDYFFQGAFLRLVDVSWADETESGEEGSKNWRCQDIHKPDFKYLPTMHSRRLLLNPTRSRGVFQPESADFKATQS</sequence>
<reference evidence="3" key="1">
    <citation type="journal article" date="2018" name="Nat. Microbiol.">
        <title>Leveraging single-cell genomics to expand the fungal tree of life.</title>
        <authorList>
            <person name="Ahrendt S.R."/>
            <person name="Quandt C.A."/>
            <person name="Ciobanu D."/>
            <person name="Clum A."/>
            <person name="Salamov A."/>
            <person name="Andreopoulos B."/>
            <person name="Cheng J.F."/>
            <person name="Woyke T."/>
            <person name="Pelin A."/>
            <person name="Henrissat B."/>
            <person name="Reynolds N.K."/>
            <person name="Benny G.L."/>
            <person name="Smith M.E."/>
            <person name="James T.Y."/>
            <person name="Grigoriev I.V."/>
        </authorList>
    </citation>
    <scope>NUCLEOTIDE SEQUENCE [LARGE SCALE GENOMIC DNA]</scope>
</reference>
<feature type="region of interest" description="Disordered" evidence="1">
    <location>
        <begin position="134"/>
        <end position="160"/>
    </location>
</feature>
<accession>A0A4P9VYH0</accession>